<dbReference type="AlphaFoldDB" id="G1XHY8"/>
<dbReference type="eggNOG" id="ENOG502QRU3">
    <property type="taxonomic scope" value="Eukaryota"/>
</dbReference>
<dbReference type="GO" id="GO:0000184">
    <property type="term" value="P:nuclear-transcribed mRNA catabolic process, nonsense-mediated decay"/>
    <property type="evidence" value="ECO:0007669"/>
    <property type="project" value="TreeGrafter"/>
</dbReference>
<dbReference type="HOGENOM" id="CLU_010014_4_2_1"/>
<comment type="caution">
    <text evidence="3">The sequence shown here is derived from an EMBL/GenBank/DDBJ whole genome shotgun (WGS) entry which is preliminary data.</text>
</comment>
<gene>
    <name evidence="3" type="ORF">AOL_s00091g40</name>
</gene>
<reference evidence="3 4" key="1">
    <citation type="journal article" date="2011" name="PLoS Pathog.">
        <title>Genomic and proteomic analyses of the fungus Arthrobotrys oligospora provide insights into nematode-trap formation.</title>
        <authorList>
            <person name="Yang J."/>
            <person name="Wang L."/>
            <person name="Ji X."/>
            <person name="Feng Y."/>
            <person name="Li X."/>
            <person name="Zou C."/>
            <person name="Xu J."/>
            <person name="Ren Y."/>
            <person name="Mi Q."/>
            <person name="Wu J."/>
            <person name="Liu S."/>
            <person name="Liu Y."/>
            <person name="Huang X."/>
            <person name="Wang H."/>
            <person name="Niu X."/>
            <person name="Li J."/>
            <person name="Liang L."/>
            <person name="Luo Y."/>
            <person name="Ji K."/>
            <person name="Zhou W."/>
            <person name="Yu Z."/>
            <person name="Li G."/>
            <person name="Liu Y."/>
            <person name="Li L."/>
            <person name="Qiao M."/>
            <person name="Feng L."/>
            <person name="Zhang K.-Q."/>
        </authorList>
    </citation>
    <scope>NUCLEOTIDE SEQUENCE [LARGE SCALE GENOMIC DNA]</scope>
    <source>
        <strain evidence="4">ATCC 24927 / CBS 115.81 / DSM 1491</strain>
    </source>
</reference>
<feature type="compositionally biased region" description="Low complexity" evidence="1">
    <location>
        <begin position="77"/>
        <end position="89"/>
    </location>
</feature>
<dbReference type="Gene3D" id="1.25.40.10">
    <property type="entry name" value="Tetratricopeptide repeat domain"/>
    <property type="match status" value="1"/>
</dbReference>
<dbReference type="InterPro" id="IPR018834">
    <property type="entry name" value="DNA/RNA-bd_Est1-type"/>
</dbReference>
<dbReference type="GO" id="GO:0005697">
    <property type="term" value="C:telomerase holoenzyme complex"/>
    <property type="evidence" value="ECO:0007669"/>
    <property type="project" value="TreeGrafter"/>
</dbReference>
<dbReference type="SUPFAM" id="SSF48452">
    <property type="entry name" value="TPR-like"/>
    <property type="match status" value="1"/>
</dbReference>
<dbReference type="EMBL" id="ADOT01000165">
    <property type="protein sequence ID" value="EGX47219.1"/>
    <property type="molecule type" value="Genomic_DNA"/>
</dbReference>
<dbReference type="GO" id="GO:0070034">
    <property type="term" value="F:telomerase RNA binding"/>
    <property type="evidence" value="ECO:0007669"/>
    <property type="project" value="TreeGrafter"/>
</dbReference>
<dbReference type="STRING" id="756982.G1XHY8"/>
<dbReference type="Pfam" id="PF10373">
    <property type="entry name" value="EST1_DNA_bind"/>
    <property type="match status" value="1"/>
</dbReference>
<dbReference type="OMA" id="YPITHMA"/>
<evidence type="ECO:0000256" key="1">
    <source>
        <dbReference type="SAM" id="MobiDB-lite"/>
    </source>
</evidence>
<accession>G1XHY8</accession>
<dbReference type="PANTHER" id="PTHR15696:SF0">
    <property type="entry name" value="TELOMERASE-BINDING PROTEIN EST1A"/>
    <property type="match status" value="1"/>
</dbReference>
<dbReference type="InterPro" id="IPR045153">
    <property type="entry name" value="Est1/Ebs1-like"/>
</dbReference>
<name>G1XHY8_ARTOA</name>
<feature type="region of interest" description="Disordered" evidence="1">
    <location>
        <begin position="1"/>
        <end position="44"/>
    </location>
</feature>
<dbReference type="PANTHER" id="PTHR15696">
    <property type="entry name" value="SMG-7 SUPPRESSOR WITH MORPHOLOGICAL EFFECT ON GENITALIA PROTEIN 7"/>
    <property type="match status" value="1"/>
</dbReference>
<dbReference type="Proteomes" id="UP000008784">
    <property type="component" value="Unassembled WGS sequence"/>
</dbReference>
<evidence type="ECO:0000313" key="3">
    <source>
        <dbReference type="EMBL" id="EGX47219.1"/>
    </source>
</evidence>
<proteinExistence type="predicted"/>
<dbReference type="OrthoDB" id="2017974at2759"/>
<sequence length="611" mass="68590">MHKEGKLAPSTTLAAVARPSGQSHSTVCSAKPSAQIPSQPAPIPMVSADETSIVQARDSIPSPATVHTTTQSPPPSSISISSPTTPPSSDIIRQLDTAPLLPEDVATEAKGIYDGIVMLEAKCIELVPEKAAAAIDSKPLTDEECQSLITLHKTLLGEYHDFLWASQHHVATLSVNKLATKHNMPNRMCLHGVYNILELFRSHKLEDSERISSFLSYAYSMMALLYETKPVFADTWIECLGYLARYHMAIQSDPRDRNTWMDSSRSWYSKGAYRQPHIGSFYHYLAVVSRLDTLQQLFFYYKALAVTQPFSAARESILTLFADIASQEVQLDHDVFISLHSICFTSVNQNTFDKKKDEYLGLLKTSIPINKPKFKASGAYIAICGVASLFQYNLENGSMQVATTSEENQHTTADADADAADNEPKDALLFRPSELNSDTLNISLICTQELAFDILSLLFSCEGNGVQPHIHVWLVFLDYLKYYPNGIALIFKRFPWKQMTQYGTALLKEKKSNKAFLERVQDSKSFPTVEGLQPLPEEYMMRGLEIAGKYFPGDYFSGVTDNDETESFVEPPQIDAAREEKILWLMVRVASYYPWVRFDPVEYDFSILNKW</sequence>
<evidence type="ECO:0000259" key="2">
    <source>
        <dbReference type="Pfam" id="PF10373"/>
    </source>
</evidence>
<dbReference type="GO" id="GO:0042162">
    <property type="term" value="F:telomeric DNA binding"/>
    <property type="evidence" value="ECO:0007669"/>
    <property type="project" value="TreeGrafter"/>
</dbReference>
<organism evidence="3 4">
    <name type="scientific">Arthrobotrys oligospora (strain ATCC 24927 / CBS 115.81 / DSM 1491)</name>
    <name type="common">Nematode-trapping fungus</name>
    <name type="synonym">Didymozoophaga oligospora</name>
    <dbReference type="NCBI Taxonomy" id="756982"/>
    <lineage>
        <taxon>Eukaryota</taxon>
        <taxon>Fungi</taxon>
        <taxon>Dikarya</taxon>
        <taxon>Ascomycota</taxon>
        <taxon>Pezizomycotina</taxon>
        <taxon>Orbiliomycetes</taxon>
        <taxon>Orbiliales</taxon>
        <taxon>Orbiliaceae</taxon>
        <taxon>Orbilia</taxon>
        <taxon>Orbilia oligospora</taxon>
    </lineage>
</organism>
<protein>
    <recommendedName>
        <fullName evidence="2">DNA/RNA-binding domain-containing protein</fullName>
    </recommendedName>
</protein>
<dbReference type="InParanoid" id="G1XHY8"/>
<dbReference type="InterPro" id="IPR011990">
    <property type="entry name" value="TPR-like_helical_dom_sf"/>
</dbReference>
<feature type="region of interest" description="Disordered" evidence="1">
    <location>
        <begin position="60"/>
        <end position="91"/>
    </location>
</feature>
<dbReference type="GeneID" id="22895080"/>
<feature type="domain" description="DNA/RNA-binding" evidence="2">
    <location>
        <begin position="265"/>
        <end position="548"/>
    </location>
</feature>
<evidence type="ECO:0000313" key="4">
    <source>
        <dbReference type="Proteomes" id="UP000008784"/>
    </source>
</evidence>
<dbReference type="RefSeq" id="XP_011124100.1">
    <property type="nucleotide sequence ID" value="XM_011125798.1"/>
</dbReference>
<keyword evidence="4" id="KW-1185">Reference proteome</keyword>